<keyword evidence="6" id="KW-1185">Reference proteome</keyword>
<sequence length="293" mass="34765">MSRKIQILEEAMKLFAEKGYHAASMQEIAERSGIAKASIYNYFKSKEEMAISIFRYHYEVLFKKISEIGEDEDLTPRERFIRQLTVQLQEFNRHKHFVRMRMGEQALRVNEELSKVVANIRSETMKWYCSQLLEIYGESHKQYVLDCATMLNGMMKEYLFYIFMDDKKLSLERIPSFMLDRLDSVMHGFKEEDEPLLSFELMKSFFEEEQKPPTPFHQMLQIVADFEQFLVNQPDYSEGIERVYVSLRALREELQKKEPKKVIIEALVSLLSSYDVKGIQTYIQLLHKQISTL</sequence>
<evidence type="ECO:0000313" key="5">
    <source>
        <dbReference type="EMBL" id="KOO46172.1"/>
    </source>
</evidence>
<evidence type="ECO:0000256" key="2">
    <source>
        <dbReference type="ARBA" id="ARBA00023125"/>
    </source>
</evidence>
<dbReference type="Pfam" id="PF00440">
    <property type="entry name" value="TetR_N"/>
    <property type="match status" value="1"/>
</dbReference>
<dbReference type="PANTHER" id="PTHR43479">
    <property type="entry name" value="ACREF/ENVCD OPERON REPRESSOR-RELATED"/>
    <property type="match status" value="1"/>
</dbReference>
<name>A0A0M0L5M5_9BACI</name>
<proteinExistence type="predicted"/>
<dbReference type="GO" id="GO:0003677">
    <property type="term" value="F:DNA binding"/>
    <property type="evidence" value="ECO:0007669"/>
    <property type="project" value="UniProtKB-UniRule"/>
</dbReference>
<dbReference type="InterPro" id="IPR023772">
    <property type="entry name" value="DNA-bd_HTH_TetR-type_CS"/>
</dbReference>
<dbReference type="PROSITE" id="PS50977">
    <property type="entry name" value="HTH_TETR_2"/>
    <property type="match status" value="1"/>
</dbReference>
<keyword evidence="1" id="KW-0678">Repressor</keyword>
<feature type="DNA-binding region" description="H-T-H motif" evidence="3">
    <location>
        <begin position="24"/>
        <end position="43"/>
    </location>
</feature>
<dbReference type="STRING" id="284581.AMD01_09915"/>
<keyword evidence="2 3" id="KW-0238">DNA-binding</keyword>
<protein>
    <recommendedName>
        <fullName evidence="4">HTH tetR-type domain-containing protein</fullName>
    </recommendedName>
</protein>
<comment type="caution">
    <text evidence="5">The sequence shown here is derived from an EMBL/GenBank/DDBJ whole genome shotgun (WGS) entry which is preliminary data.</text>
</comment>
<dbReference type="Gene3D" id="1.10.357.10">
    <property type="entry name" value="Tetracycline Repressor, domain 2"/>
    <property type="match status" value="1"/>
</dbReference>
<evidence type="ECO:0000259" key="4">
    <source>
        <dbReference type="PROSITE" id="PS50977"/>
    </source>
</evidence>
<dbReference type="Proteomes" id="UP000037558">
    <property type="component" value="Unassembled WGS sequence"/>
</dbReference>
<gene>
    <name evidence="5" type="ORF">AMD01_09915</name>
</gene>
<dbReference type="PROSITE" id="PS01081">
    <property type="entry name" value="HTH_TETR_1"/>
    <property type="match status" value="1"/>
</dbReference>
<evidence type="ECO:0000256" key="1">
    <source>
        <dbReference type="ARBA" id="ARBA00022491"/>
    </source>
</evidence>
<dbReference type="PRINTS" id="PR00455">
    <property type="entry name" value="HTHTETR"/>
</dbReference>
<reference evidence="6" key="1">
    <citation type="submission" date="2015-08" db="EMBL/GenBank/DDBJ databases">
        <title>Fjat-14210 dsm16467.</title>
        <authorList>
            <person name="Liu B."/>
            <person name="Wang J."/>
            <person name="Zhu Y."/>
            <person name="Liu G."/>
            <person name="Chen Q."/>
            <person name="Chen Z."/>
            <person name="Lan J."/>
            <person name="Che J."/>
            <person name="Ge C."/>
            <person name="Shi H."/>
            <person name="Pan Z."/>
            <person name="Liu X."/>
        </authorList>
    </citation>
    <scope>NUCLEOTIDE SEQUENCE [LARGE SCALE GENOMIC DNA]</scope>
    <source>
        <strain evidence="6">DSM 16467</strain>
    </source>
</reference>
<dbReference type="OrthoDB" id="9812993at2"/>
<feature type="domain" description="HTH tetR-type" evidence="4">
    <location>
        <begin position="1"/>
        <end position="61"/>
    </location>
</feature>
<dbReference type="PATRIC" id="fig|284581.3.peg.2062"/>
<evidence type="ECO:0000313" key="6">
    <source>
        <dbReference type="Proteomes" id="UP000037558"/>
    </source>
</evidence>
<dbReference type="SUPFAM" id="SSF46689">
    <property type="entry name" value="Homeodomain-like"/>
    <property type="match status" value="1"/>
</dbReference>
<dbReference type="InterPro" id="IPR009057">
    <property type="entry name" value="Homeodomain-like_sf"/>
</dbReference>
<dbReference type="InterPro" id="IPR001647">
    <property type="entry name" value="HTH_TetR"/>
</dbReference>
<accession>A0A0M0L5M5</accession>
<dbReference type="RefSeq" id="WP_083446503.1">
    <property type="nucleotide sequence ID" value="NZ_JAUKEN010000001.1"/>
</dbReference>
<evidence type="ECO:0000256" key="3">
    <source>
        <dbReference type="PROSITE-ProRule" id="PRU00335"/>
    </source>
</evidence>
<dbReference type="AlphaFoldDB" id="A0A0M0L5M5"/>
<dbReference type="InterPro" id="IPR050624">
    <property type="entry name" value="HTH-type_Tx_Regulator"/>
</dbReference>
<dbReference type="EMBL" id="LILC01000013">
    <property type="protein sequence ID" value="KOO46172.1"/>
    <property type="molecule type" value="Genomic_DNA"/>
</dbReference>
<organism evidence="5 6">
    <name type="scientific">Priestia koreensis</name>
    <dbReference type="NCBI Taxonomy" id="284581"/>
    <lineage>
        <taxon>Bacteria</taxon>
        <taxon>Bacillati</taxon>
        <taxon>Bacillota</taxon>
        <taxon>Bacilli</taxon>
        <taxon>Bacillales</taxon>
        <taxon>Bacillaceae</taxon>
        <taxon>Priestia</taxon>
    </lineage>
</organism>
<dbReference type="PANTHER" id="PTHR43479:SF22">
    <property type="entry name" value="TRANSCRIPTIONAL REGULATOR, TETR FAMILY"/>
    <property type="match status" value="1"/>
</dbReference>